<name>A0A3N4J7X6_9PEZI</name>
<dbReference type="AlphaFoldDB" id="A0A3N4J7X6"/>
<accession>A0A3N4J7X6</accession>
<dbReference type="Proteomes" id="UP000276215">
    <property type="component" value="Unassembled WGS sequence"/>
</dbReference>
<dbReference type="OrthoDB" id="2288618at2759"/>
<reference evidence="1 2" key="1">
    <citation type="journal article" date="2018" name="Nat. Ecol. Evol.">
        <title>Pezizomycetes genomes reveal the molecular basis of ectomycorrhizal truffle lifestyle.</title>
        <authorList>
            <person name="Murat C."/>
            <person name="Payen T."/>
            <person name="Noel B."/>
            <person name="Kuo A."/>
            <person name="Morin E."/>
            <person name="Chen J."/>
            <person name="Kohler A."/>
            <person name="Krizsan K."/>
            <person name="Balestrini R."/>
            <person name="Da Silva C."/>
            <person name="Montanini B."/>
            <person name="Hainaut M."/>
            <person name="Levati E."/>
            <person name="Barry K.W."/>
            <person name="Belfiori B."/>
            <person name="Cichocki N."/>
            <person name="Clum A."/>
            <person name="Dockter R.B."/>
            <person name="Fauchery L."/>
            <person name="Guy J."/>
            <person name="Iotti M."/>
            <person name="Le Tacon F."/>
            <person name="Lindquist E.A."/>
            <person name="Lipzen A."/>
            <person name="Malagnac F."/>
            <person name="Mello A."/>
            <person name="Molinier V."/>
            <person name="Miyauchi S."/>
            <person name="Poulain J."/>
            <person name="Riccioni C."/>
            <person name="Rubini A."/>
            <person name="Sitrit Y."/>
            <person name="Splivallo R."/>
            <person name="Traeger S."/>
            <person name="Wang M."/>
            <person name="Zifcakova L."/>
            <person name="Wipf D."/>
            <person name="Zambonelli A."/>
            <person name="Paolocci F."/>
            <person name="Nowrousian M."/>
            <person name="Ottonello S."/>
            <person name="Baldrian P."/>
            <person name="Spatafora J.W."/>
            <person name="Henrissat B."/>
            <person name="Nagy L.G."/>
            <person name="Aury J.M."/>
            <person name="Wincker P."/>
            <person name="Grigoriev I.V."/>
            <person name="Bonfante P."/>
            <person name="Martin F.M."/>
        </authorList>
    </citation>
    <scope>NUCLEOTIDE SEQUENCE [LARGE SCALE GENOMIC DNA]</scope>
    <source>
        <strain evidence="1 2">120613-1</strain>
    </source>
</reference>
<gene>
    <name evidence="1" type="ORF">L873DRAFT_1432099</name>
</gene>
<proteinExistence type="predicted"/>
<evidence type="ECO:0000313" key="2">
    <source>
        <dbReference type="Proteomes" id="UP000276215"/>
    </source>
</evidence>
<keyword evidence="2" id="KW-1185">Reference proteome</keyword>
<sequence length="196" mass="22210">MPAGEEIWLGDIVKFKDSCQRDDVTWGICCGQLDVIEDGITTPYLRVSLLKEIDKQVLLFSPQLNQQRASKELKSVHSICGYYYATCIYPPPKGCQTIVVTSEDMEHNGKPSEPQYEIMTQAEITHFFPPHPVKLTREGISLSSGITENIPIHQYNVTLWQDGLSGNRTKKWNLHECTLLSFPSSVKQVIFAFLFS</sequence>
<evidence type="ECO:0000313" key="1">
    <source>
        <dbReference type="EMBL" id="RPA94392.1"/>
    </source>
</evidence>
<protein>
    <submittedName>
        <fullName evidence="1">Uncharacterized protein</fullName>
    </submittedName>
</protein>
<dbReference type="EMBL" id="ML120437">
    <property type="protein sequence ID" value="RPA94392.1"/>
    <property type="molecule type" value="Genomic_DNA"/>
</dbReference>
<organism evidence="1 2">
    <name type="scientific">Choiromyces venosus 120613-1</name>
    <dbReference type="NCBI Taxonomy" id="1336337"/>
    <lineage>
        <taxon>Eukaryota</taxon>
        <taxon>Fungi</taxon>
        <taxon>Dikarya</taxon>
        <taxon>Ascomycota</taxon>
        <taxon>Pezizomycotina</taxon>
        <taxon>Pezizomycetes</taxon>
        <taxon>Pezizales</taxon>
        <taxon>Tuberaceae</taxon>
        <taxon>Choiromyces</taxon>
    </lineage>
</organism>